<dbReference type="PANTHER" id="PTHR47723">
    <property type="entry name" value="OS05G0353850 PROTEIN"/>
    <property type="match status" value="1"/>
</dbReference>
<dbReference type="InterPro" id="IPR053151">
    <property type="entry name" value="RNase_H-like"/>
</dbReference>
<organism evidence="2 3">
    <name type="scientific">Citrus x changshan-huyou</name>
    <dbReference type="NCBI Taxonomy" id="2935761"/>
    <lineage>
        <taxon>Eukaryota</taxon>
        <taxon>Viridiplantae</taxon>
        <taxon>Streptophyta</taxon>
        <taxon>Embryophyta</taxon>
        <taxon>Tracheophyta</taxon>
        <taxon>Spermatophyta</taxon>
        <taxon>Magnoliopsida</taxon>
        <taxon>eudicotyledons</taxon>
        <taxon>Gunneridae</taxon>
        <taxon>Pentapetalae</taxon>
        <taxon>rosids</taxon>
        <taxon>malvids</taxon>
        <taxon>Sapindales</taxon>
        <taxon>Rutaceae</taxon>
        <taxon>Aurantioideae</taxon>
        <taxon>Citrus</taxon>
    </lineage>
</organism>
<dbReference type="InterPro" id="IPR002156">
    <property type="entry name" value="RNaseH_domain"/>
</dbReference>
<protein>
    <recommendedName>
        <fullName evidence="1">RNase H type-1 domain-containing protein</fullName>
    </recommendedName>
</protein>
<dbReference type="Proteomes" id="UP001428341">
    <property type="component" value="Unassembled WGS sequence"/>
</dbReference>
<dbReference type="PANTHER" id="PTHR47723:SF13">
    <property type="entry name" value="PUTATIVE-RELATED"/>
    <property type="match status" value="1"/>
</dbReference>
<reference evidence="2 3" key="1">
    <citation type="submission" date="2024-05" db="EMBL/GenBank/DDBJ databases">
        <title>Haplotype-resolved chromosome-level genome assembly of Huyou (Citrus changshanensis).</title>
        <authorList>
            <person name="Miao C."/>
            <person name="Chen W."/>
            <person name="Wu Y."/>
            <person name="Wang L."/>
            <person name="Zhao S."/>
            <person name="Grierson D."/>
            <person name="Xu C."/>
            <person name="Chen K."/>
        </authorList>
    </citation>
    <scope>NUCLEOTIDE SEQUENCE [LARGE SCALE GENOMIC DNA]</scope>
    <source>
        <strain evidence="2">01-14</strain>
        <tissue evidence="2">Leaf</tissue>
    </source>
</reference>
<evidence type="ECO:0000313" key="3">
    <source>
        <dbReference type="Proteomes" id="UP001428341"/>
    </source>
</evidence>
<feature type="domain" description="RNase H type-1" evidence="1">
    <location>
        <begin position="80"/>
        <end position="131"/>
    </location>
</feature>
<accession>A0AAP0MMT0</accession>
<dbReference type="EMBL" id="JBCGBO010000003">
    <property type="protein sequence ID" value="KAK9214972.1"/>
    <property type="molecule type" value="Genomic_DNA"/>
</dbReference>
<proteinExistence type="predicted"/>
<keyword evidence="3" id="KW-1185">Reference proteome</keyword>
<sequence length="131" mass="14529">MTLYFGCCSVEDLVLEKQVLHNSANISVANIMLDITHCEAKIKSSMENLVRPGHKRISKWFKWIPQPWPFNKLNTYGGGKVSGHASAGGLTRNYCGEWVHGFGKNIGHCTITGAEPWGLFQGLQLAWNIGI</sequence>
<dbReference type="CDD" id="cd06222">
    <property type="entry name" value="RNase_H_like"/>
    <property type="match status" value="1"/>
</dbReference>
<evidence type="ECO:0000313" key="2">
    <source>
        <dbReference type="EMBL" id="KAK9214972.1"/>
    </source>
</evidence>
<gene>
    <name evidence="2" type="ORF">WN944_006975</name>
</gene>
<dbReference type="AlphaFoldDB" id="A0AAP0MMT0"/>
<dbReference type="GO" id="GO:0004523">
    <property type="term" value="F:RNA-DNA hybrid ribonuclease activity"/>
    <property type="evidence" value="ECO:0007669"/>
    <property type="project" value="InterPro"/>
</dbReference>
<comment type="caution">
    <text evidence="2">The sequence shown here is derived from an EMBL/GenBank/DDBJ whole genome shotgun (WGS) entry which is preliminary data.</text>
</comment>
<dbReference type="InterPro" id="IPR044730">
    <property type="entry name" value="RNase_H-like_dom_plant"/>
</dbReference>
<evidence type="ECO:0000259" key="1">
    <source>
        <dbReference type="Pfam" id="PF13456"/>
    </source>
</evidence>
<dbReference type="GO" id="GO:0003676">
    <property type="term" value="F:nucleic acid binding"/>
    <property type="evidence" value="ECO:0007669"/>
    <property type="project" value="InterPro"/>
</dbReference>
<dbReference type="Pfam" id="PF13456">
    <property type="entry name" value="RVT_3"/>
    <property type="match status" value="1"/>
</dbReference>
<name>A0AAP0MMT0_9ROSI</name>